<sequence>MRTTFIGRKGIGLICHGVMYRDVRIGFWSGKSANKTHEWRGFKLKVSKGKWVTMAMASSGMTGSEGLRTFDDNRQA</sequence>
<evidence type="ECO:0000313" key="1">
    <source>
        <dbReference type="EMBL" id="POO03896.1"/>
    </source>
</evidence>
<dbReference type="EMBL" id="JXTC01000001">
    <property type="protein sequence ID" value="POO03896.1"/>
    <property type="molecule type" value="Genomic_DNA"/>
</dbReference>
<dbReference type="AlphaFoldDB" id="A0A2P5G1J0"/>
<name>A0A2P5G1J0_TREOI</name>
<dbReference type="Proteomes" id="UP000237000">
    <property type="component" value="Unassembled WGS sequence"/>
</dbReference>
<protein>
    <submittedName>
        <fullName evidence="1">Uncharacterized protein</fullName>
    </submittedName>
</protein>
<comment type="caution">
    <text evidence="1">The sequence shown here is derived from an EMBL/GenBank/DDBJ whole genome shotgun (WGS) entry which is preliminary data.</text>
</comment>
<keyword evidence="2" id="KW-1185">Reference proteome</keyword>
<reference evidence="2" key="1">
    <citation type="submission" date="2016-06" db="EMBL/GenBank/DDBJ databases">
        <title>Parallel loss of symbiosis genes in relatives of nitrogen-fixing non-legume Parasponia.</title>
        <authorList>
            <person name="Van Velzen R."/>
            <person name="Holmer R."/>
            <person name="Bu F."/>
            <person name="Rutten L."/>
            <person name="Van Zeijl A."/>
            <person name="Liu W."/>
            <person name="Santuari L."/>
            <person name="Cao Q."/>
            <person name="Sharma T."/>
            <person name="Shen D."/>
            <person name="Roswanjaya Y."/>
            <person name="Wardhani T."/>
            <person name="Kalhor M.S."/>
            <person name="Jansen J."/>
            <person name="Van den Hoogen J."/>
            <person name="Gungor B."/>
            <person name="Hartog M."/>
            <person name="Hontelez J."/>
            <person name="Verver J."/>
            <person name="Yang W.-C."/>
            <person name="Schijlen E."/>
            <person name="Repin R."/>
            <person name="Schilthuizen M."/>
            <person name="Schranz E."/>
            <person name="Heidstra R."/>
            <person name="Miyata K."/>
            <person name="Fedorova E."/>
            <person name="Kohlen W."/>
            <person name="Bisseling T."/>
            <person name="Smit S."/>
            <person name="Geurts R."/>
        </authorList>
    </citation>
    <scope>NUCLEOTIDE SEQUENCE [LARGE SCALE GENOMIC DNA]</scope>
    <source>
        <strain evidence="2">cv. RG33-2</strain>
    </source>
</reference>
<evidence type="ECO:0000313" key="2">
    <source>
        <dbReference type="Proteomes" id="UP000237000"/>
    </source>
</evidence>
<gene>
    <name evidence="1" type="ORF">TorRG33x02_002000</name>
</gene>
<dbReference type="InParanoid" id="A0A2P5G1J0"/>
<accession>A0A2P5G1J0</accession>
<organism evidence="1 2">
    <name type="scientific">Trema orientale</name>
    <name type="common">Charcoal tree</name>
    <name type="synonym">Celtis orientalis</name>
    <dbReference type="NCBI Taxonomy" id="63057"/>
    <lineage>
        <taxon>Eukaryota</taxon>
        <taxon>Viridiplantae</taxon>
        <taxon>Streptophyta</taxon>
        <taxon>Embryophyta</taxon>
        <taxon>Tracheophyta</taxon>
        <taxon>Spermatophyta</taxon>
        <taxon>Magnoliopsida</taxon>
        <taxon>eudicotyledons</taxon>
        <taxon>Gunneridae</taxon>
        <taxon>Pentapetalae</taxon>
        <taxon>rosids</taxon>
        <taxon>fabids</taxon>
        <taxon>Rosales</taxon>
        <taxon>Cannabaceae</taxon>
        <taxon>Trema</taxon>
    </lineage>
</organism>
<proteinExistence type="predicted"/>